<dbReference type="Gene3D" id="2.40.30.170">
    <property type="match status" value="1"/>
</dbReference>
<dbReference type="Gene3D" id="2.40.50.100">
    <property type="match status" value="1"/>
</dbReference>
<name>A0A917DU48_9SPHN</name>
<protein>
    <recommendedName>
        <fullName evidence="7">RND efflux pump membrane fusion protein barrel-sandwich domain-containing protein</fullName>
    </recommendedName>
</protein>
<dbReference type="Gene3D" id="1.10.287.470">
    <property type="entry name" value="Helix hairpin bin"/>
    <property type="match status" value="1"/>
</dbReference>
<dbReference type="EMBL" id="BMIP01000003">
    <property type="protein sequence ID" value="GGD67380.1"/>
    <property type="molecule type" value="Genomic_DNA"/>
</dbReference>
<comment type="caution">
    <text evidence="5">The sequence shown here is derived from an EMBL/GenBank/DDBJ whole genome shotgun (WGS) entry which is preliminary data.</text>
</comment>
<dbReference type="GO" id="GO:0015679">
    <property type="term" value="P:plasma membrane copper ion transport"/>
    <property type="evidence" value="ECO:0007669"/>
    <property type="project" value="TreeGrafter"/>
</dbReference>
<reference evidence="5" key="1">
    <citation type="journal article" date="2014" name="Int. J. Syst. Evol. Microbiol.">
        <title>Complete genome sequence of Corynebacterium casei LMG S-19264T (=DSM 44701T), isolated from a smear-ripened cheese.</title>
        <authorList>
            <consortium name="US DOE Joint Genome Institute (JGI-PGF)"/>
            <person name="Walter F."/>
            <person name="Albersmeier A."/>
            <person name="Kalinowski J."/>
            <person name="Ruckert C."/>
        </authorList>
    </citation>
    <scope>NUCLEOTIDE SEQUENCE</scope>
    <source>
        <strain evidence="5">CGMCC 1.15360</strain>
    </source>
</reference>
<dbReference type="InterPro" id="IPR051909">
    <property type="entry name" value="MFP_Cation_Efflux"/>
</dbReference>
<dbReference type="Pfam" id="PF25954">
    <property type="entry name" value="Beta-barrel_RND_2"/>
    <property type="match status" value="1"/>
</dbReference>
<reference evidence="5" key="2">
    <citation type="submission" date="2020-09" db="EMBL/GenBank/DDBJ databases">
        <authorList>
            <person name="Sun Q."/>
            <person name="Zhou Y."/>
        </authorList>
    </citation>
    <scope>NUCLEOTIDE SEQUENCE</scope>
    <source>
        <strain evidence="5">CGMCC 1.15360</strain>
    </source>
</reference>
<dbReference type="Gene3D" id="2.40.420.20">
    <property type="match status" value="1"/>
</dbReference>
<dbReference type="InterPro" id="IPR058649">
    <property type="entry name" value="CzcB_C"/>
</dbReference>
<evidence type="ECO:0000259" key="3">
    <source>
        <dbReference type="Pfam" id="PF25954"/>
    </source>
</evidence>
<gene>
    <name evidence="5" type="ORF">GCM10010990_16060</name>
</gene>
<dbReference type="RefSeq" id="WP_066771801.1">
    <property type="nucleotide sequence ID" value="NZ_BMIP01000003.1"/>
</dbReference>
<dbReference type="PANTHER" id="PTHR30097:SF4">
    <property type="entry name" value="SLR6042 PROTEIN"/>
    <property type="match status" value="1"/>
</dbReference>
<dbReference type="SUPFAM" id="SSF111369">
    <property type="entry name" value="HlyD-like secretion proteins"/>
    <property type="match status" value="1"/>
</dbReference>
<comment type="similarity">
    <text evidence="1">Belongs to the membrane fusion protein (MFP) (TC 8.A.1) family.</text>
</comment>
<dbReference type="GO" id="GO:0022857">
    <property type="term" value="F:transmembrane transporter activity"/>
    <property type="evidence" value="ECO:0007669"/>
    <property type="project" value="InterPro"/>
</dbReference>
<feature type="domain" description="CzcB-like C-terminal circularly permuted SH3-like" evidence="4">
    <location>
        <begin position="302"/>
        <end position="361"/>
    </location>
</feature>
<dbReference type="InterPro" id="IPR058792">
    <property type="entry name" value="Beta-barrel_RND_2"/>
</dbReference>
<keyword evidence="2" id="KW-0813">Transport</keyword>
<dbReference type="GO" id="GO:0046914">
    <property type="term" value="F:transition metal ion binding"/>
    <property type="evidence" value="ECO:0007669"/>
    <property type="project" value="TreeGrafter"/>
</dbReference>
<proteinExistence type="inferred from homology"/>
<sequence length="372" mass="37312">MDRKILAGGAAALIVIAAGYAWLTPSGPEEVAQAEPQGDGTLSAEQIAQLGITVENSVAADAVPLGSVPALVSLPPQARVAVTTPFPGVAVRVLAIEGEAVRRGQALAQVRSADPVQFSGDLARAQADLSYEQARADRLAKLADEGVVAGVRADEAQAAASRTRATIAENNRLLAMAGAGRDGTATLRAPISGRVAQVNIETGEAVGGDMAPFVIENTAALRLDLQVPERLAGKVKTGMPVTLTLPGSSEVAGRILSVGASLDPQTRSVPARASIPAVPGLVPGQSVMAVIADPAGSDQTGVSVPSAAVTRIGGQDYVFVRGASGDGVAFARRKVIVAADAGGRAIISGGLKAGEPVAISGVAELKSLLGGE</sequence>
<feature type="domain" description="CusB-like beta-barrel" evidence="3">
    <location>
        <begin position="223"/>
        <end position="291"/>
    </location>
</feature>
<dbReference type="GO" id="GO:0060003">
    <property type="term" value="P:copper ion export"/>
    <property type="evidence" value="ECO:0007669"/>
    <property type="project" value="TreeGrafter"/>
</dbReference>
<evidence type="ECO:0000256" key="2">
    <source>
        <dbReference type="ARBA" id="ARBA00022448"/>
    </source>
</evidence>
<evidence type="ECO:0000313" key="6">
    <source>
        <dbReference type="Proteomes" id="UP000612349"/>
    </source>
</evidence>
<keyword evidence="6" id="KW-1185">Reference proteome</keyword>
<evidence type="ECO:0000259" key="4">
    <source>
        <dbReference type="Pfam" id="PF25975"/>
    </source>
</evidence>
<dbReference type="NCBIfam" id="TIGR01730">
    <property type="entry name" value="RND_mfp"/>
    <property type="match status" value="1"/>
</dbReference>
<evidence type="ECO:0000313" key="5">
    <source>
        <dbReference type="EMBL" id="GGD67380.1"/>
    </source>
</evidence>
<dbReference type="InterPro" id="IPR006143">
    <property type="entry name" value="RND_pump_MFP"/>
</dbReference>
<evidence type="ECO:0008006" key="7">
    <source>
        <dbReference type="Google" id="ProtNLM"/>
    </source>
</evidence>
<dbReference type="PANTHER" id="PTHR30097">
    <property type="entry name" value="CATION EFFLUX SYSTEM PROTEIN CUSB"/>
    <property type="match status" value="1"/>
</dbReference>
<dbReference type="GO" id="GO:0030288">
    <property type="term" value="C:outer membrane-bounded periplasmic space"/>
    <property type="evidence" value="ECO:0007669"/>
    <property type="project" value="TreeGrafter"/>
</dbReference>
<organism evidence="5 6">
    <name type="scientific">Croceicoccus mobilis</name>
    <dbReference type="NCBI Taxonomy" id="1703339"/>
    <lineage>
        <taxon>Bacteria</taxon>
        <taxon>Pseudomonadati</taxon>
        <taxon>Pseudomonadota</taxon>
        <taxon>Alphaproteobacteria</taxon>
        <taxon>Sphingomonadales</taxon>
        <taxon>Erythrobacteraceae</taxon>
        <taxon>Croceicoccus</taxon>
    </lineage>
</organism>
<accession>A0A917DU48</accession>
<evidence type="ECO:0000256" key="1">
    <source>
        <dbReference type="ARBA" id="ARBA00009477"/>
    </source>
</evidence>
<dbReference type="GO" id="GO:0016020">
    <property type="term" value="C:membrane"/>
    <property type="evidence" value="ECO:0007669"/>
    <property type="project" value="InterPro"/>
</dbReference>
<dbReference type="Proteomes" id="UP000612349">
    <property type="component" value="Unassembled WGS sequence"/>
</dbReference>
<dbReference type="Pfam" id="PF25975">
    <property type="entry name" value="CzcB_C"/>
    <property type="match status" value="1"/>
</dbReference>
<dbReference type="AlphaFoldDB" id="A0A917DU48"/>